<evidence type="ECO:0000313" key="2">
    <source>
        <dbReference type="EMBL" id="KAJ6852338.1"/>
    </source>
</evidence>
<organism evidence="2 3">
    <name type="scientific">Iris pallida</name>
    <name type="common">Sweet iris</name>
    <dbReference type="NCBI Taxonomy" id="29817"/>
    <lineage>
        <taxon>Eukaryota</taxon>
        <taxon>Viridiplantae</taxon>
        <taxon>Streptophyta</taxon>
        <taxon>Embryophyta</taxon>
        <taxon>Tracheophyta</taxon>
        <taxon>Spermatophyta</taxon>
        <taxon>Magnoliopsida</taxon>
        <taxon>Liliopsida</taxon>
        <taxon>Asparagales</taxon>
        <taxon>Iridaceae</taxon>
        <taxon>Iridoideae</taxon>
        <taxon>Irideae</taxon>
        <taxon>Iris</taxon>
    </lineage>
</organism>
<feature type="compositionally biased region" description="Polar residues" evidence="1">
    <location>
        <begin position="9"/>
        <end position="19"/>
    </location>
</feature>
<dbReference type="Proteomes" id="UP001140949">
    <property type="component" value="Unassembled WGS sequence"/>
</dbReference>
<protein>
    <submittedName>
        <fullName evidence="2">Uncharacterized protein</fullName>
    </submittedName>
</protein>
<comment type="caution">
    <text evidence="2">The sequence shown here is derived from an EMBL/GenBank/DDBJ whole genome shotgun (WGS) entry which is preliminary data.</text>
</comment>
<evidence type="ECO:0000313" key="3">
    <source>
        <dbReference type="Proteomes" id="UP001140949"/>
    </source>
</evidence>
<reference evidence="2" key="1">
    <citation type="journal article" date="2023" name="GigaByte">
        <title>Genome assembly of the bearded iris, Iris pallida Lam.</title>
        <authorList>
            <person name="Bruccoleri R.E."/>
            <person name="Oakeley E.J."/>
            <person name="Faust A.M.E."/>
            <person name="Altorfer M."/>
            <person name="Dessus-Babus S."/>
            <person name="Burckhardt D."/>
            <person name="Oertli M."/>
            <person name="Naumann U."/>
            <person name="Petersen F."/>
            <person name="Wong J."/>
        </authorList>
    </citation>
    <scope>NUCLEOTIDE SEQUENCE</scope>
    <source>
        <strain evidence="2">GSM-AAB239-AS_SAM_17_03QT</strain>
    </source>
</reference>
<feature type="region of interest" description="Disordered" evidence="1">
    <location>
        <begin position="1"/>
        <end position="49"/>
    </location>
</feature>
<dbReference type="EMBL" id="JANAVB010001800">
    <property type="protein sequence ID" value="KAJ6852338.1"/>
    <property type="molecule type" value="Genomic_DNA"/>
</dbReference>
<evidence type="ECO:0000256" key="1">
    <source>
        <dbReference type="SAM" id="MobiDB-lite"/>
    </source>
</evidence>
<keyword evidence="3" id="KW-1185">Reference proteome</keyword>
<dbReference type="AlphaFoldDB" id="A0AAX6IGX6"/>
<accession>A0AAX6IGX6</accession>
<name>A0AAX6IGX6_IRIPA</name>
<sequence length="65" mass="6895">MSRAGAAMSSDTILDSSASGDGDALKCDDDCQTTKSPRLRGDLDGHMMRLFPPPIRSSSLFAHVP</sequence>
<proteinExistence type="predicted"/>
<gene>
    <name evidence="2" type="ORF">M6B38_255195</name>
</gene>
<reference evidence="2" key="2">
    <citation type="submission" date="2023-04" db="EMBL/GenBank/DDBJ databases">
        <authorList>
            <person name="Bruccoleri R.E."/>
            <person name="Oakeley E.J."/>
            <person name="Faust A.-M."/>
            <person name="Dessus-Babus S."/>
            <person name="Altorfer M."/>
            <person name="Burckhardt D."/>
            <person name="Oertli M."/>
            <person name="Naumann U."/>
            <person name="Petersen F."/>
            <person name="Wong J."/>
        </authorList>
    </citation>
    <scope>NUCLEOTIDE SEQUENCE</scope>
    <source>
        <strain evidence="2">GSM-AAB239-AS_SAM_17_03QT</strain>
        <tissue evidence="2">Leaf</tissue>
    </source>
</reference>